<feature type="domain" description="Nudix hydrolase" evidence="6">
    <location>
        <begin position="5"/>
        <end position="136"/>
    </location>
</feature>
<dbReference type="InterPro" id="IPR020084">
    <property type="entry name" value="NUDIX_hydrolase_CS"/>
</dbReference>
<dbReference type="InterPro" id="IPR000086">
    <property type="entry name" value="NUDIX_hydrolase_dom"/>
</dbReference>
<dbReference type="Gene3D" id="3.90.79.10">
    <property type="entry name" value="Nucleoside Triphosphate Pyrophosphohydrolase"/>
    <property type="match status" value="1"/>
</dbReference>
<organism evidence="7 8">
    <name type="scientific">Diploptera punctata</name>
    <name type="common">Pacific beetle cockroach</name>
    <dbReference type="NCBI Taxonomy" id="6984"/>
    <lineage>
        <taxon>Eukaryota</taxon>
        <taxon>Metazoa</taxon>
        <taxon>Ecdysozoa</taxon>
        <taxon>Arthropoda</taxon>
        <taxon>Hexapoda</taxon>
        <taxon>Insecta</taxon>
        <taxon>Pterygota</taxon>
        <taxon>Neoptera</taxon>
        <taxon>Polyneoptera</taxon>
        <taxon>Dictyoptera</taxon>
        <taxon>Blattodea</taxon>
        <taxon>Blaberoidea</taxon>
        <taxon>Blaberidae</taxon>
        <taxon>Diplopterinae</taxon>
        <taxon>Diploptera</taxon>
    </lineage>
</organism>
<accession>A0AAD7ZIQ2</accession>
<dbReference type="GO" id="GO:0006167">
    <property type="term" value="P:AMP biosynthetic process"/>
    <property type="evidence" value="ECO:0007669"/>
    <property type="project" value="TreeGrafter"/>
</dbReference>
<evidence type="ECO:0000259" key="6">
    <source>
        <dbReference type="PROSITE" id="PS51462"/>
    </source>
</evidence>
<reference evidence="7" key="1">
    <citation type="journal article" date="2023" name="IScience">
        <title>Live-bearing cockroach genome reveals convergent evolutionary mechanisms linked to viviparity in insects and beyond.</title>
        <authorList>
            <person name="Fouks B."/>
            <person name="Harrison M.C."/>
            <person name="Mikhailova A.A."/>
            <person name="Marchal E."/>
            <person name="English S."/>
            <person name="Carruthers M."/>
            <person name="Jennings E.C."/>
            <person name="Chiamaka E.L."/>
            <person name="Frigard R.A."/>
            <person name="Pippel M."/>
            <person name="Attardo G.M."/>
            <person name="Benoit J.B."/>
            <person name="Bornberg-Bauer E."/>
            <person name="Tobe S.S."/>
        </authorList>
    </citation>
    <scope>NUCLEOTIDE SEQUENCE</scope>
    <source>
        <strain evidence="7">Stay&amp;Tobe</strain>
    </source>
</reference>
<sequence>MATANELRASGFVIFRMVCNKIEYLLLQTSYGKHHWTPPKGHVDPGETDLETAFRETEEEAGLTRNDIHVYEDFTKVIKYPVRGVPKTTVYLLGEVKQDTPVKISEEHQDFKWLQLNKACELLGHQTLQQVLQDCELYLKNKKFK</sequence>
<comment type="caution">
    <text evidence="7">The sequence shown here is derived from an EMBL/GenBank/DDBJ whole genome shotgun (WGS) entry which is preliminary data.</text>
</comment>
<dbReference type="PROSITE" id="PS00893">
    <property type="entry name" value="NUDIX_BOX"/>
    <property type="match status" value="1"/>
</dbReference>
<gene>
    <name evidence="7" type="ORF">L9F63_023990</name>
</gene>
<dbReference type="PROSITE" id="PS51462">
    <property type="entry name" value="NUDIX"/>
    <property type="match status" value="1"/>
</dbReference>
<dbReference type="Pfam" id="PF00293">
    <property type="entry name" value="NUDIX"/>
    <property type="match status" value="1"/>
</dbReference>
<dbReference type="GO" id="GO:0000166">
    <property type="term" value="F:nucleotide binding"/>
    <property type="evidence" value="ECO:0007669"/>
    <property type="project" value="UniProtKB-KW"/>
</dbReference>
<keyword evidence="3" id="KW-0547">Nucleotide-binding</keyword>
<evidence type="ECO:0000256" key="1">
    <source>
        <dbReference type="ARBA" id="ARBA00005582"/>
    </source>
</evidence>
<evidence type="ECO:0000256" key="4">
    <source>
        <dbReference type="ARBA" id="ARBA00022801"/>
    </source>
</evidence>
<dbReference type="SUPFAM" id="SSF55811">
    <property type="entry name" value="Nudix"/>
    <property type="match status" value="1"/>
</dbReference>
<evidence type="ECO:0000256" key="2">
    <source>
        <dbReference type="ARBA" id="ARBA00018911"/>
    </source>
</evidence>
<dbReference type="GO" id="GO:0004081">
    <property type="term" value="F:bis(5'-nucleosyl)-tetraphosphatase (asymmetrical) activity"/>
    <property type="evidence" value="ECO:0007669"/>
    <property type="project" value="TreeGrafter"/>
</dbReference>
<keyword evidence="4" id="KW-0378">Hydrolase</keyword>
<dbReference type="PANTHER" id="PTHR21340">
    <property type="entry name" value="DIADENOSINE 5,5-P1,P4-TETRAPHOSPHATE PYROPHOSPHOHYDROLASE MUTT"/>
    <property type="match status" value="1"/>
</dbReference>
<dbReference type="GO" id="GO:0006754">
    <property type="term" value="P:ATP biosynthetic process"/>
    <property type="evidence" value="ECO:0007669"/>
    <property type="project" value="TreeGrafter"/>
</dbReference>
<dbReference type="InterPro" id="IPR051325">
    <property type="entry name" value="Nudix_hydrolase_domain"/>
</dbReference>
<name>A0AAD7ZIQ2_DIPPU</name>
<keyword evidence="8" id="KW-1185">Reference proteome</keyword>
<dbReference type="AlphaFoldDB" id="A0AAD7ZIQ2"/>
<evidence type="ECO:0000256" key="3">
    <source>
        <dbReference type="ARBA" id="ARBA00022741"/>
    </source>
</evidence>
<dbReference type="PANTHER" id="PTHR21340:SF0">
    <property type="entry name" value="BIS(5'-NUCLEOSYL)-TETRAPHOSPHATASE [ASYMMETRICAL]"/>
    <property type="match status" value="1"/>
</dbReference>
<evidence type="ECO:0000313" key="7">
    <source>
        <dbReference type="EMBL" id="KAJ9580832.1"/>
    </source>
</evidence>
<evidence type="ECO:0000256" key="5">
    <source>
        <dbReference type="ARBA" id="ARBA00032644"/>
    </source>
</evidence>
<dbReference type="CDD" id="cd03428">
    <property type="entry name" value="NUDIX_Ap4A_Nudt2"/>
    <property type="match status" value="1"/>
</dbReference>
<dbReference type="InterPro" id="IPR003565">
    <property type="entry name" value="Tetra_PHTase"/>
</dbReference>
<comment type="similarity">
    <text evidence="1">Belongs to the Nudix hydrolase family.</text>
</comment>
<dbReference type="PRINTS" id="PR01405">
    <property type="entry name" value="TETRPHPHTASE"/>
</dbReference>
<reference evidence="7" key="2">
    <citation type="submission" date="2023-05" db="EMBL/GenBank/DDBJ databases">
        <authorList>
            <person name="Fouks B."/>
        </authorList>
    </citation>
    <scope>NUCLEOTIDE SEQUENCE</scope>
    <source>
        <strain evidence="7">Stay&amp;Tobe</strain>
        <tissue evidence="7">Testes</tissue>
    </source>
</reference>
<dbReference type="Proteomes" id="UP001233999">
    <property type="component" value="Unassembled WGS sequence"/>
</dbReference>
<dbReference type="EMBL" id="JASPKZ010008133">
    <property type="protein sequence ID" value="KAJ9580832.1"/>
    <property type="molecule type" value="Genomic_DNA"/>
</dbReference>
<proteinExistence type="inferred from homology"/>
<dbReference type="InterPro" id="IPR015797">
    <property type="entry name" value="NUDIX_hydrolase-like_dom_sf"/>
</dbReference>
<protein>
    <recommendedName>
        <fullName evidence="2">Bis(5'-nucleosyl)-tetraphosphatase [asymmetrical]</fullName>
    </recommendedName>
    <alternativeName>
        <fullName evidence="5">Diadenosine 5',5'''-P1,P4-tetraphosphate asymmetrical hydrolase</fullName>
    </alternativeName>
</protein>
<evidence type="ECO:0000313" key="8">
    <source>
        <dbReference type="Proteomes" id="UP001233999"/>
    </source>
</evidence>